<reference evidence="1 2" key="1">
    <citation type="submission" date="2024-06" db="EMBL/GenBank/DDBJ databases">
        <title>The Natural Products Discovery Center: Release of the First 8490 Sequenced Strains for Exploring Actinobacteria Biosynthetic Diversity.</title>
        <authorList>
            <person name="Kalkreuter E."/>
            <person name="Kautsar S.A."/>
            <person name="Yang D."/>
            <person name="Bader C.D."/>
            <person name="Teijaro C.N."/>
            <person name="Fluegel L."/>
            <person name="Davis C.M."/>
            <person name="Simpson J.R."/>
            <person name="Lauterbach L."/>
            <person name="Steele A.D."/>
            <person name="Gui C."/>
            <person name="Meng S."/>
            <person name="Li G."/>
            <person name="Viehrig K."/>
            <person name="Ye F."/>
            <person name="Su P."/>
            <person name="Kiefer A.F."/>
            <person name="Nichols A."/>
            <person name="Cepeda A.J."/>
            <person name="Yan W."/>
            <person name="Fan B."/>
            <person name="Jiang Y."/>
            <person name="Adhikari A."/>
            <person name="Zheng C.-J."/>
            <person name="Schuster L."/>
            <person name="Cowan T.M."/>
            <person name="Smanski M.J."/>
            <person name="Chevrette M.G."/>
            <person name="De Carvalho L.P.S."/>
            <person name="Shen B."/>
        </authorList>
    </citation>
    <scope>NUCLEOTIDE SEQUENCE [LARGE SCALE GENOMIC DNA]</scope>
    <source>
        <strain evidence="1 2">NPDC033039</strain>
    </source>
</reference>
<dbReference type="RefSeq" id="WP_030285466.1">
    <property type="nucleotide sequence ID" value="NZ_JBEZVI010000028.1"/>
</dbReference>
<protein>
    <recommendedName>
        <fullName evidence="3">Phage tail protein</fullName>
    </recommendedName>
</protein>
<evidence type="ECO:0000313" key="2">
    <source>
        <dbReference type="Proteomes" id="UP001550853"/>
    </source>
</evidence>
<dbReference type="Proteomes" id="UP001550853">
    <property type="component" value="Unassembled WGS sequence"/>
</dbReference>
<sequence length="267" mass="28589">MAELNDWTAEYAGLVMGEPDSAVSIVAVDGLVSLPDVRSSDLTLVQQHGLYPGDDYMNGRTVTLTLEVYGATDEEFAQELGRVFAAFTVGGPESPLRFRFPGLAAGATAFVNVRPRKRSGPVDLNFAHRVCNVVIELFATDPHIYADAVTSRTLSSPWQGSAPKLRFTSPGSVPVRPVITLDGAQDCVLTDEVTGWYFGTAGAPGGLTINSEAQRLTETETGVLVNDKITPGSVWPEYGFGDHRLTLSTASTAGPATAVIAWRDRWV</sequence>
<gene>
    <name evidence="1" type="ORF">AB0E61_26390</name>
</gene>
<evidence type="ECO:0008006" key="3">
    <source>
        <dbReference type="Google" id="ProtNLM"/>
    </source>
</evidence>
<comment type="caution">
    <text evidence="1">The sequence shown here is derived from an EMBL/GenBank/DDBJ whole genome shotgun (WGS) entry which is preliminary data.</text>
</comment>
<keyword evidence="2" id="KW-1185">Reference proteome</keyword>
<accession>A0ABV2Z738</accession>
<organism evidence="1 2">
    <name type="scientific">Streptomyces catenulae</name>
    <dbReference type="NCBI Taxonomy" id="66875"/>
    <lineage>
        <taxon>Bacteria</taxon>
        <taxon>Bacillati</taxon>
        <taxon>Actinomycetota</taxon>
        <taxon>Actinomycetes</taxon>
        <taxon>Kitasatosporales</taxon>
        <taxon>Streptomycetaceae</taxon>
        <taxon>Streptomyces</taxon>
    </lineage>
</organism>
<name>A0ABV2Z738_9ACTN</name>
<dbReference type="EMBL" id="JBEZVI010000028">
    <property type="protein sequence ID" value="MEU3713614.1"/>
    <property type="molecule type" value="Genomic_DNA"/>
</dbReference>
<proteinExistence type="predicted"/>
<evidence type="ECO:0000313" key="1">
    <source>
        <dbReference type="EMBL" id="MEU3713614.1"/>
    </source>
</evidence>